<dbReference type="PANTHER" id="PTHR30522">
    <property type="entry name" value="NUCLEOSIDE TRIPHOSPHATE PYROPHOSPHOHYDROLASE"/>
    <property type="match status" value="1"/>
</dbReference>
<reference evidence="6 7" key="1">
    <citation type="submission" date="2018-03" db="EMBL/GenBank/DDBJ databases">
        <title>Phenotypic and genomic properties of Cyclonatronum proteinivorum gen. nov., sp. nov., a haloalkaliphilic bacteroidete from soda lakes possessing Na+-translocating rhodopsin.</title>
        <authorList>
            <person name="Toshchakov S.V."/>
            <person name="Korzhenkov A."/>
            <person name="Samarov N.I."/>
            <person name="Kublanov I.V."/>
            <person name="Muntyan M.S."/>
            <person name="Sorokin D.Y."/>
        </authorList>
    </citation>
    <scope>NUCLEOTIDE SEQUENCE [LARGE SCALE GENOMIC DNA]</scope>
    <source>
        <strain evidence="6 7">Omega</strain>
    </source>
</reference>
<comment type="catalytic activity">
    <reaction evidence="1">
        <text>ATP + H2O = AMP + diphosphate + H(+)</text>
        <dbReference type="Rhea" id="RHEA:14245"/>
        <dbReference type="ChEBI" id="CHEBI:15377"/>
        <dbReference type="ChEBI" id="CHEBI:15378"/>
        <dbReference type="ChEBI" id="CHEBI:30616"/>
        <dbReference type="ChEBI" id="CHEBI:33019"/>
        <dbReference type="ChEBI" id="CHEBI:456215"/>
        <dbReference type="EC" id="3.6.1.8"/>
    </reaction>
</comment>
<gene>
    <name evidence="6" type="ORF">CYPRO_2895</name>
</gene>
<dbReference type="AlphaFoldDB" id="A0A345UNT1"/>
<dbReference type="KEGG" id="cprv:CYPRO_2895"/>
<evidence type="ECO:0000256" key="4">
    <source>
        <dbReference type="ARBA" id="ARBA00074799"/>
    </source>
</evidence>
<dbReference type="GO" id="GO:0006950">
    <property type="term" value="P:response to stress"/>
    <property type="evidence" value="ECO:0007669"/>
    <property type="project" value="UniProtKB-ARBA"/>
</dbReference>
<dbReference type="EMBL" id="CP027806">
    <property type="protein sequence ID" value="AXJ02133.1"/>
    <property type="molecule type" value="Genomic_DNA"/>
</dbReference>
<feature type="domain" description="NTP pyrophosphohydrolase MazG-like" evidence="5">
    <location>
        <begin position="35"/>
        <end position="108"/>
    </location>
</feature>
<dbReference type="Pfam" id="PF03819">
    <property type="entry name" value="MazG"/>
    <property type="match status" value="2"/>
</dbReference>
<dbReference type="Gene3D" id="1.10.287.1080">
    <property type="entry name" value="MazG-like"/>
    <property type="match status" value="2"/>
</dbReference>
<accession>A0A345UNT1</accession>
<dbReference type="GO" id="GO:0046061">
    <property type="term" value="P:dATP catabolic process"/>
    <property type="evidence" value="ECO:0007669"/>
    <property type="project" value="TreeGrafter"/>
</dbReference>
<keyword evidence="6" id="KW-0378">Hydrolase</keyword>
<dbReference type="PANTHER" id="PTHR30522:SF0">
    <property type="entry name" value="NUCLEOSIDE TRIPHOSPHATE PYROPHOSPHOHYDROLASE"/>
    <property type="match status" value="1"/>
</dbReference>
<dbReference type="GO" id="GO:0046052">
    <property type="term" value="P:UTP catabolic process"/>
    <property type="evidence" value="ECO:0007669"/>
    <property type="project" value="TreeGrafter"/>
</dbReference>
<sequence length="264" mass="30474">MESSPRFTAAPTRSFDDLLRVMHILRNHCPWDRKQTHESIRDLMIEEVYEAIEAIDDGDMEELKKELGDILLHVVFHAEMAQEAKTFDMGDVIFAIQDKLISRHPHVFGDTEAGNPEIVKQNWEKIKQREKGRKSVLQGVPAHLPGLLRAQRMQEKAGAVGFDWQTWPEAWKKLDEELTEFREALEKQDRAEQEREFGDLLFSLVNVGRLAGLDAENALRTTNNKFHSRFTYIEESLSKQGRTTAESTLEEMDALWDEAKQKLG</sequence>
<dbReference type="InterPro" id="IPR011551">
    <property type="entry name" value="NTP_PyrPHydrolase_MazG"/>
</dbReference>
<keyword evidence="7" id="KW-1185">Reference proteome</keyword>
<evidence type="ECO:0000259" key="5">
    <source>
        <dbReference type="Pfam" id="PF03819"/>
    </source>
</evidence>
<proteinExistence type="inferred from homology"/>
<dbReference type="InterPro" id="IPR048015">
    <property type="entry name" value="NTP-PPase_MazG-like_N"/>
</dbReference>
<dbReference type="GO" id="GO:0046081">
    <property type="term" value="P:dUTP catabolic process"/>
    <property type="evidence" value="ECO:0007669"/>
    <property type="project" value="TreeGrafter"/>
</dbReference>
<dbReference type="GO" id="GO:0047693">
    <property type="term" value="F:ATP diphosphatase activity"/>
    <property type="evidence" value="ECO:0007669"/>
    <property type="project" value="UniProtKB-EC"/>
</dbReference>
<dbReference type="FunFam" id="1.10.287.1080:FF:000003">
    <property type="entry name" value="Nucleoside triphosphate pyrophosphohydrolase"/>
    <property type="match status" value="1"/>
</dbReference>
<dbReference type="GO" id="GO:0046047">
    <property type="term" value="P:TTP catabolic process"/>
    <property type="evidence" value="ECO:0007669"/>
    <property type="project" value="TreeGrafter"/>
</dbReference>
<evidence type="ECO:0000313" key="6">
    <source>
        <dbReference type="EMBL" id="AXJ02133.1"/>
    </source>
</evidence>
<name>A0A345UNT1_9BACT</name>
<comment type="similarity">
    <text evidence="2">Belongs to the nucleoside triphosphate pyrophosphohydrolase family.</text>
</comment>
<dbReference type="CDD" id="cd11529">
    <property type="entry name" value="NTP-PPase_MazG_Cterm"/>
    <property type="match status" value="1"/>
</dbReference>
<dbReference type="InterPro" id="IPR048011">
    <property type="entry name" value="NTP-PPase_MazG-like_C"/>
</dbReference>
<evidence type="ECO:0000256" key="1">
    <source>
        <dbReference type="ARBA" id="ARBA00052141"/>
    </source>
</evidence>
<dbReference type="EC" id="3.6.1.8" evidence="3"/>
<dbReference type="SUPFAM" id="SSF101386">
    <property type="entry name" value="all-alpha NTP pyrophosphatases"/>
    <property type="match status" value="2"/>
</dbReference>
<feature type="domain" description="NTP pyrophosphohydrolase MazG-like" evidence="5">
    <location>
        <begin position="172"/>
        <end position="229"/>
    </location>
</feature>
<dbReference type="OrthoDB" id="9808939at2"/>
<dbReference type="InterPro" id="IPR004518">
    <property type="entry name" value="MazG-like_dom"/>
</dbReference>
<dbReference type="GO" id="GO:0046076">
    <property type="term" value="P:dTTP catabolic process"/>
    <property type="evidence" value="ECO:0007669"/>
    <property type="project" value="TreeGrafter"/>
</dbReference>
<dbReference type="NCBIfam" id="TIGR00444">
    <property type="entry name" value="mazG"/>
    <property type="match status" value="1"/>
</dbReference>
<protein>
    <recommendedName>
        <fullName evidence="4">Nucleoside triphosphate pyrophosphohydrolase</fullName>
        <ecNumber evidence="3">3.6.1.8</ecNumber>
    </recommendedName>
</protein>
<dbReference type="Proteomes" id="UP000254808">
    <property type="component" value="Chromosome"/>
</dbReference>
<evidence type="ECO:0000256" key="2">
    <source>
        <dbReference type="ARBA" id="ARBA00061115"/>
    </source>
</evidence>
<dbReference type="GO" id="GO:0006203">
    <property type="term" value="P:dGTP catabolic process"/>
    <property type="evidence" value="ECO:0007669"/>
    <property type="project" value="TreeGrafter"/>
</dbReference>
<evidence type="ECO:0000256" key="3">
    <source>
        <dbReference type="ARBA" id="ARBA00066372"/>
    </source>
</evidence>
<dbReference type="RefSeq" id="WP_114985259.1">
    <property type="nucleotide sequence ID" value="NZ_CP027806.1"/>
</dbReference>
<organism evidence="6 7">
    <name type="scientific">Cyclonatronum proteinivorum</name>
    <dbReference type="NCBI Taxonomy" id="1457365"/>
    <lineage>
        <taxon>Bacteria</taxon>
        <taxon>Pseudomonadati</taxon>
        <taxon>Balneolota</taxon>
        <taxon>Balneolia</taxon>
        <taxon>Balneolales</taxon>
        <taxon>Cyclonatronaceae</taxon>
        <taxon>Cyclonatronum</taxon>
    </lineage>
</organism>
<dbReference type="FunFam" id="1.10.287.1080:FF:000001">
    <property type="entry name" value="Nucleoside triphosphate pyrophosphohydrolase"/>
    <property type="match status" value="1"/>
</dbReference>
<dbReference type="NCBIfam" id="NF007113">
    <property type="entry name" value="PRK09562.1"/>
    <property type="match status" value="1"/>
</dbReference>
<evidence type="ECO:0000313" key="7">
    <source>
        <dbReference type="Proteomes" id="UP000254808"/>
    </source>
</evidence>
<dbReference type="CDD" id="cd11528">
    <property type="entry name" value="NTP-PPase_MazG_Nterm"/>
    <property type="match status" value="1"/>
</dbReference>